<sequence>MKVIHEEGLEMQRLDSEHGQTKLTFRVVLVQQAKSKLANDLCNIVKQSSGQNDRKFGEGLPTIKKVTMICLSDSSWKRATVVSAEVGHAGATAMQITFFLSMERLVMPIPLRELHRLLDTTQCMWRTGRRAARWLDLPDYGQRELRMSQMAAAICKETGRCGSHSQIITTRKMSVIASTPRNENFNWAHVCRHLH</sequence>
<dbReference type="EMBL" id="BPLQ01014506">
    <property type="protein sequence ID" value="GIY80423.1"/>
    <property type="molecule type" value="Genomic_DNA"/>
</dbReference>
<accession>A0AAV4WDJ2</accession>
<organism evidence="1 2">
    <name type="scientific">Caerostris darwini</name>
    <dbReference type="NCBI Taxonomy" id="1538125"/>
    <lineage>
        <taxon>Eukaryota</taxon>
        <taxon>Metazoa</taxon>
        <taxon>Ecdysozoa</taxon>
        <taxon>Arthropoda</taxon>
        <taxon>Chelicerata</taxon>
        <taxon>Arachnida</taxon>
        <taxon>Araneae</taxon>
        <taxon>Araneomorphae</taxon>
        <taxon>Entelegynae</taxon>
        <taxon>Araneoidea</taxon>
        <taxon>Araneidae</taxon>
        <taxon>Caerostris</taxon>
    </lineage>
</organism>
<dbReference type="Proteomes" id="UP001054837">
    <property type="component" value="Unassembled WGS sequence"/>
</dbReference>
<protein>
    <submittedName>
        <fullName evidence="1">Uncharacterized protein</fullName>
    </submittedName>
</protein>
<reference evidence="1 2" key="1">
    <citation type="submission" date="2021-06" db="EMBL/GenBank/DDBJ databases">
        <title>Caerostris darwini draft genome.</title>
        <authorList>
            <person name="Kono N."/>
            <person name="Arakawa K."/>
        </authorList>
    </citation>
    <scope>NUCLEOTIDE SEQUENCE [LARGE SCALE GENOMIC DNA]</scope>
</reference>
<evidence type="ECO:0000313" key="2">
    <source>
        <dbReference type="Proteomes" id="UP001054837"/>
    </source>
</evidence>
<keyword evidence="2" id="KW-1185">Reference proteome</keyword>
<name>A0AAV4WDJ2_9ARAC</name>
<proteinExistence type="predicted"/>
<dbReference type="AlphaFoldDB" id="A0AAV4WDJ2"/>
<comment type="caution">
    <text evidence="1">The sequence shown here is derived from an EMBL/GenBank/DDBJ whole genome shotgun (WGS) entry which is preliminary data.</text>
</comment>
<evidence type="ECO:0000313" key="1">
    <source>
        <dbReference type="EMBL" id="GIY80423.1"/>
    </source>
</evidence>
<gene>
    <name evidence="1" type="ORF">CDAR_412211</name>
</gene>